<dbReference type="AlphaFoldDB" id="I7MF76"/>
<dbReference type="Proteomes" id="UP000009168">
    <property type="component" value="Unassembled WGS sequence"/>
</dbReference>
<dbReference type="RefSeq" id="XP_001019700.2">
    <property type="nucleotide sequence ID" value="XM_001019700.2"/>
</dbReference>
<feature type="coiled-coil region" evidence="1">
    <location>
        <begin position="1"/>
        <end position="35"/>
    </location>
</feature>
<feature type="region of interest" description="Disordered" evidence="2">
    <location>
        <begin position="768"/>
        <end position="845"/>
    </location>
</feature>
<evidence type="ECO:0000313" key="3">
    <source>
        <dbReference type="EMBL" id="EAR99455.2"/>
    </source>
</evidence>
<sequence length="949" mass="110011">MINYEQELQKAHQHIEILNLEKNALKKMMQKFLDRNQENSFNSNHEDEMILNQLNKSQSQNYLQNQGSIEVKTLPKQNSKNYYRFQNDLQNKIDTFQNTAMLEDEAESEKIGSSNNVTRNIRQLKSYQSVNNINNSSNELQNQIQAQCIMVTNLQQKLQQYQRDLLAAQQNQSNLLNQLTSERQINLEYKSNIQNLMNQLNQLKNQISLLQENNLQHKNKLQEYQSQTNKNEQIKKHVSELNKQFEDLQEKLNQIEQEKDEYKTQLEKKSIQINTIQQINKNLKGNLEQLQSKIQQQEAILAEFQSKAEVEKQTIYFIKELEVQRKIFQQFIAQRKNKNLQSLFIKNFFNKESFENLFTDPQNYPDLLLKLLRFNIDILALFYEQEQIRPSSSQGIGANGINNLLFGSSSNNNQSSPSPQQLFLQGNPVTNISIIEDEGTTKNKASRVTKFSSQNNLLSAQMQGQLQPSLYQQELLQQFQQQQLIAFQDQIKQGKKEEMESEQQNQLQQQNGILQQYSKQNNQNQYLKAQQQLQQQEIFDRKQSLEPFNYENQNIGNFSQSHIKNNIQIANEATSNKQVGLENRMIDDSDHLNSQAFQQYLLKNSHSLQNASESIDQNNKNMIQQFLIEKQENQDDLRRSNNIQGNQPMSYQNTAQQISKNYQYSTPNQFVKSGYSSPTQVLFSEPQFSAVNQYKQGLNNNISSSFNPNLSNSLSQQQASYVNNQQMNQKQQSQMQTNDINQYFEQSQSIQDQQQSKDQKLQLNEALKTQDDQQNQKGLLSSKSTSLLNKQQIPDKSTSQKKQSTVNNTKTATKSPLRTQKSIKGDASTPKISNTTSPKVNNTSYNGILKKSQSIQDVKNNSTIANKSYDSKRVDTSSTMKTLGTGGSYLVENEEKKQKVQIQTQIQAVKQKHISDLDDLDKQLEMMKAEEEAEELRRQQQQLLNGKKQ</sequence>
<feature type="coiled-coil region" evidence="1">
    <location>
        <begin position="151"/>
        <end position="307"/>
    </location>
</feature>
<keyword evidence="1" id="KW-0175">Coiled coil</keyword>
<dbReference type="GeneID" id="7823013"/>
<dbReference type="InParanoid" id="I7MF76"/>
<evidence type="ECO:0000313" key="4">
    <source>
        <dbReference type="Proteomes" id="UP000009168"/>
    </source>
</evidence>
<feature type="coiled-coil region" evidence="1">
    <location>
        <begin position="910"/>
        <end position="949"/>
    </location>
</feature>
<keyword evidence="4" id="KW-1185">Reference proteome</keyword>
<feature type="compositionally biased region" description="Polar residues" evidence="2">
    <location>
        <begin position="789"/>
        <end position="822"/>
    </location>
</feature>
<dbReference type="EMBL" id="GG662639">
    <property type="protein sequence ID" value="EAR99455.2"/>
    <property type="molecule type" value="Genomic_DNA"/>
</dbReference>
<proteinExistence type="predicted"/>
<reference evidence="4" key="1">
    <citation type="journal article" date="2006" name="PLoS Biol.">
        <title>Macronuclear genome sequence of the ciliate Tetrahymena thermophila, a model eukaryote.</title>
        <authorList>
            <person name="Eisen J.A."/>
            <person name="Coyne R.S."/>
            <person name="Wu M."/>
            <person name="Wu D."/>
            <person name="Thiagarajan M."/>
            <person name="Wortman J.R."/>
            <person name="Badger J.H."/>
            <person name="Ren Q."/>
            <person name="Amedeo P."/>
            <person name="Jones K.M."/>
            <person name="Tallon L.J."/>
            <person name="Delcher A.L."/>
            <person name="Salzberg S.L."/>
            <person name="Silva J.C."/>
            <person name="Haas B.J."/>
            <person name="Majoros W.H."/>
            <person name="Farzad M."/>
            <person name="Carlton J.M."/>
            <person name="Smith R.K. Jr."/>
            <person name="Garg J."/>
            <person name="Pearlman R.E."/>
            <person name="Karrer K.M."/>
            <person name="Sun L."/>
            <person name="Manning G."/>
            <person name="Elde N.C."/>
            <person name="Turkewitz A.P."/>
            <person name="Asai D.J."/>
            <person name="Wilkes D.E."/>
            <person name="Wang Y."/>
            <person name="Cai H."/>
            <person name="Collins K."/>
            <person name="Stewart B.A."/>
            <person name="Lee S.R."/>
            <person name="Wilamowska K."/>
            <person name="Weinberg Z."/>
            <person name="Ruzzo W.L."/>
            <person name="Wloga D."/>
            <person name="Gaertig J."/>
            <person name="Frankel J."/>
            <person name="Tsao C.-C."/>
            <person name="Gorovsky M.A."/>
            <person name="Keeling P.J."/>
            <person name="Waller R.F."/>
            <person name="Patron N.J."/>
            <person name="Cherry J.M."/>
            <person name="Stover N.A."/>
            <person name="Krieger C.J."/>
            <person name="del Toro C."/>
            <person name="Ryder H.F."/>
            <person name="Williamson S.C."/>
            <person name="Barbeau R.A."/>
            <person name="Hamilton E.P."/>
            <person name="Orias E."/>
        </authorList>
    </citation>
    <scope>NUCLEOTIDE SEQUENCE [LARGE SCALE GENOMIC DNA]</scope>
    <source>
        <strain evidence="4">SB210</strain>
    </source>
</reference>
<dbReference type="KEGG" id="tet:TTHERM_00136190"/>
<evidence type="ECO:0000256" key="2">
    <source>
        <dbReference type="SAM" id="MobiDB-lite"/>
    </source>
</evidence>
<feature type="compositionally biased region" description="Low complexity" evidence="2">
    <location>
        <begin position="779"/>
        <end position="788"/>
    </location>
</feature>
<evidence type="ECO:0000256" key="1">
    <source>
        <dbReference type="SAM" id="Coils"/>
    </source>
</evidence>
<accession>I7MF76</accession>
<name>I7MF76_TETTS</name>
<gene>
    <name evidence="3" type="ORF">TTHERM_00136190</name>
</gene>
<organism evidence="3 4">
    <name type="scientific">Tetrahymena thermophila (strain SB210)</name>
    <dbReference type="NCBI Taxonomy" id="312017"/>
    <lineage>
        <taxon>Eukaryota</taxon>
        <taxon>Sar</taxon>
        <taxon>Alveolata</taxon>
        <taxon>Ciliophora</taxon>
        <taxon>Intramacronucleata</taxon>
        <taxon>Oligohymenophorea</taxon>
        <taxon>Hymenostomatida</taxon>
        <taxon>Tetrahymenina</taxon>
        <taxon>Tetrahymenidae</taxon>
        <taxon>Tetrahymena</taxon>
    </lineage>
</organism>
<feature type="compositionally biased region" description="Polar residues" evidence="2">
    <location>
        <begin position="830"/>
        <end position="845"/>
    </location>
</feature>
<protein>
    <submittedName>
        <fullName evidence="3">Uncharacterized protein</fullName>
    </submittedName>
</protein>